<dbReference type="Proteomes" id="UP000006329">
    <property type="component" value="Unassembled WGS sequence"/>
</dbReference>
<dbReference type="RefSeq" id="WP_004477434.1">
    <property type="nucleotide sequence ID" value="NZ_AHON02000051.1"/>
</dbReference>
<reference evidence="1" key="1">
    <citation type="submission" date="2012-10" db="EMBL/GenBank/DDBJ databases">
        <authorList>
            <person name="Harkins D.M."/>
            <person name="Durkin A.S."/>
            <person name="Brinkac L.M."/>
            <person name="Haft D.H."/>
            <person name="Selengut J.D."/>
            <person name="Sanka R."/>
            <person name="DePew J."/>
            <person name="Purushe J."/>
            <person name="Matthias M.A."/>
            <person name="Vinetz J.M."/>
            <person name="Sutton G.G."/>
            <person name="Nierman W.C."/>
            <person name="Fouts D.E."/>
        </authorList>
    </citation>
    <scope>NUCLEOTIDE SEQUENCE [LARGE SCALE GENOMIC DNA]</scope>
    <source>
        <strain evidence="1">MOR084</strain>
    </source>
</reference>
<keyword evidence="2" id="KW-1185">Reference proteome</keyword>
<accession>A0A0E2BDI1</accession>
<keyword evidence="1" id="KW-0449">Lipoprotein</keyword>
<name>A0A0E2BDI1_9LEPT</name>
<organism evidence="1 2">
    <name type="scientific">Leptospira santarosai str. MOR084</name>
    <dbReference type="NCBI Taxonomy" id="1049984"/>
    <lineage>
        <taxon>Bacteria</taxon>
        <taxon>Pseudomonadati</taxon>
        <taxon>Spirochaetota</taxon>
        <taxon>Spirochaetia</taxon>
        <taxon>Leptospirales</taxon>
        <taxon>Leptospiraceae</taxon>
        <taxon>Leptospira</taxon>
    </lineage>
</organism>
<evidence type="ECO:0000313" key="1">
    <source>
        <dbReference type="EMBL" id="EKO33289.1"/>
    </source>
</evidence>
<dbReference type="PROSITE" id="PS51257">
    <property type="entry name" value="PROKAR_LIPOPROTEIN"/>
    <property type="match status" value="1"/>
</dbReference>
<proteinExistence type="predicted"/>
<evidence type="ECO:0000313" key="2">
    <source>
        <dbReference type="Proteomes" id="UP000006329"/>
    </source>
</evidence>
<gene>
    <name evidence="1" type="ORF">LEP1GSC179_2467</name>
</gene>
<dbReference type="AlphaFoldDB" id="A0A0E2BDI1"/>
<protein>
    <submittedName>
        <fullName evidence="1">Lipoprotein</fullName>
    </submittedName>
</protein>
<sequence length="175" mass="19936">MYNYKKIIMLLTLILLVSCESLKKDKEDEVSITDPEGIFLIGFGVKWDTLVRVENQRDVPITAVLYDNPSCNPNTTPQRSGLPVVYDFGTIPAHSKSKILTIPFTKSTMQALDYDHHIELYTKVNAVCSSNKYNFFMSSVSNQLGYNWKIIPDSPTAFHYDFETRQGSLFPPNLE</sequence>
<comment type="caution">
    <text evidence="1">The sequence shown here is derived from an EMBL/GenBank/DDBJ whole genome shotgun (WGS) entry which is preliminary data.</text>
</comment>
<dbReference type="EMBL" id="AHON02000051">
    <property type="protein sequence ID" value="EKO33289.1"/>
    <property type="molecule type" value="Genomic_DNA"/>
</dbReference>